<gene>
    <name evidence="2" type="ORF">SAMN06265360_115134</name>
</gene>
<reference evidence="2 3" key="1">
    <citation type="submission" date="2017-06" db="EMBL/GenBank/DDBJ databases">
        <authorList>
            <person name="Kim H.J."/>
            <person name="Triplett B.A."/>
        </authorList>
    </citation>
    <scope>NUCLEOTIDE SEQUENCE [LARGE SCALE GENOMIC DNA]</scope>
    <source>
        <strain evidence="2 3">DSM 45207</strain>
    </source>
</reference>
<dbReference type="Pfam" id="PF14230">
    <property type="entry name" value="DUF4333"/>
    <property type="match status" value="1"/>
</dbReference>
<proteinExistence type="predicted"/>
<dbReference type="Proteomes" id="UP000198348">
    <property type="component" value="Unassembled WGS sequence"/>
</dbReference>
<organism evidence="2 3">
    <name type="scientific">Haloechinothrix alba</name>
    <dbReference type="NCBI Taxonomy" id="664784"/>
    <lineage>
        <taxon>Bacteria</taxon>
        <taxon>Bacillati</taxon>
        <taxon>Actinomycetota</taxon>
        <taxon>Actinomycetes</taxon>
        <taxon>Pseudonocardiales</taxon>
        <taxon>Pseudonocardiaceae</taxon>
        <taxon>Haloechinothrix</taxon>
    </lineage>
</organism>
<dbReference type="AlphaFoldDB" id="A0A238YJJ9"/>
<accession>A0A238YJJ9</accession>
<dbReference type="EMBL" id="FZNW01000015">
    <property type="protein sequence ID" value="SNR71436.1"/>
    <property type="molecule type" value="Genomic_DNA"/>
</dbReference>
<evidence type="ECO:0000259" key="1">
    <source>
        <dbReference type="Pfam" id="PF14230"/>
    </source>
</evidence>
<sequence length="61" mass="6509">MVAIITDSYGKHDVSDVQCPANQPIDPGHTFACAVEAAGGERSVEIRVLNDKPEFEVGAPR</sequence>
<evidence type="ECO:0000313" key="3">
    <source>
        <dbReference type="Proteomes" id="UP000198348"/>
    </source>
</evidence>
<name>A0A238YJJ9_9PSEU</name>
<feature type="domain" description="DUF4333" evidence="1">
    <location>
        <begin position="3"/>
        <end position="51"/>
    </location>
</feature>
<evidence type="ECO:0000313" key="2">
    <source>
        <dbReference type="EMBL" id="SNR71436.1"/>
    </source>
</evidence>
<protein>
    <recommendedName>
        <fullName evidence="1">DUF4333 domain-containing protein</fullName>
    </recommendedName>
</protein>
<keyword evidence="3" id="KW-1185">Reference proteome</keyword>
<dbReference type="InterPro" id="IPR025637">
    <property type="entry name" value="DUF4333"/>
</dbReference>